<name>A0A5B7J081_PORTR</name>
<gene>
    <name evidence="1" type="ORF">E2C01_086231</name>
</gene>
<evidence type="ECO:0000313" key="1">
    <source>
        <dbReference type="EMBL" id="MPC91211.1"/>
    </source>
</evidence>
<accession>A0A5B7J081</accession>
<comment type="caution">
    <text evidence="1">The sequence shown here is derived from an EMBL/GenBank/DDBJ whole genome shotgun (WGS) entry which is preliminary data.</text>
</comment>
<organism evidence="1 2">
    <name type="scientific">Portunus trituberculatus</name>
    <name type="common">Swimming crab</name>
    <name type="synonym">Neptunus trituberculatus</name>
    <dbReference type="NCBI Taxonomy" id="210409"/>
    <lineage>
        <taxon>Eukaryota</taxon>
        <taxon>Metazoa</taxon>
        <taxon>Ecdysozoa</taxon>
        <taxon>Arthropoda</taxon>
        <taxon>Crustacea</taxon>
        <taxon>Multicrustacea</taxon>
        <taxon>Malacostraca</taxon>
        <taxon>Eumalacostraca</taxon>
        <taxon>Eucarida</taxon>
        <taxon>Decapoda</taxon>
        <taxon>Pleocyemata</taxon>
        <taxon>Brachyura</taxon>
        <taxon>Eubrachyura</taxon>
        <taxon>Portunoidea</taxon>
        <taxon>Portunidae</taxon>
        <taxon>Portuninae</taxon>
        <taxon>Portunus</taxon>
    </lineage>
</organism>
<protein>
    <submittedName>
        <fullName evidence="1">Uncharacterized protein</fullName>
    </submittedName>
</protein>
<sequence>MTPRHSHPVIPASITTLINPSRRDNNLPSPGAGVTAAAAQESKAAAAAAARASCRLVTATATPQLPSHARLSETRFFSQTGTCYRVSSLWSDDRACPEAHNYRVSNASAPCTVWLAFQKHEFFSVDIFPSSGGHVRAHLLRNGGGGRRNAVKLHLHYFEKTK</sequence>
<dbReference type="EMBL" id="VSRR010086980">
    <property type="protein sequence ID" value="MPC91211.1"/>
    <property type="molecule type" value="Genomic_DNA"/>
</dbReference>
<reference evidence="1 2" key="1">
    <citation type="submission" date="2019-05" db="EMBL/GenBank/DDBJ databases">
        <title>Another draft genome of Portunus trituberculatus and its Hox gene families provides insights of decapod evolution.</title>
        <authorList>
            <person name="Jeong J.-H."/>
            <person name="Song I."/>
            <person name="Kim S."/>
            <person name="Choi T."/>
            <person name="Kim D."/>
            <person name="Ryu S."/>
            <person name="Kim W."/>
        </authorList>
    </citation>
    <scope>NUCLEOTIDE SEQUENCE [LARGE SCALE GENOMIC DNA]</scope>
    <source>
        <tissue evidence="1">Muscle</tissue>
    </source>
</reference>
<dbReference type="AlphaFoldDB" id="A0A5B7J081"/>
<evidence type="ECO:0000313" key="2">
    <source>
        <dbReference type="Proteomes" id="UP000324222"/>
    </source>
</evidence>
<keyword evidence="2" id="KW-1185">Reference proteome</keyword>
<dbReference type="Proteomes" id="UP000324222">
    <property type="component" value="Unassembled WGS sequence"/>
</dbReference>
<proteinExistence type="predicted"/>